<keyword evidence="1" id="KW-0479">Metal-binding</keyword>
<dbReference type="GO" id="GO:0008270">
    <property type="term" value="F:zinc ion binding"/>
    <property type="evidence" value="ECO:0007669"/>
    <property type="project" value="UniProtKB-KW"/>
</dbReference>
<dbReference type="Pfam" id="PF04434">
    <property type="entry name" value="SWIM"/>
    <property type="match status" value="1"/>
</dbReference>
<comment type="caution">
    <text evidence="7">The sequence shown here is derived from an EMBL/GenBank/DDBJ whole genome shotgun (WGS) entry which is preliminary data.</text>
</comment>
<proteinExistence type="predicted"/>
<evidence type="ECO:0000313" key="7">
    <source>
        <dbReference type="EMBL" id="KAG5616800.1"/>
    </source>
</evidence>
<gene>
    <name evidence="7" type="ORF">H5410_016624</name>
</gene>
<evidence type="ECO:0000313" key="8">
    <source>
        <dbReference type="Proteomes" id="UP000824120"/>
    </source>
</evidence>
<dbReference type="InterPro" id="IPR007527">
    <property type="entry name" value="Znf_SWIM"/>
</dbReference>
<dbReference type="OrthoDB" id="1695771at2759"/>
<evidence type="ECO:0000256" key="2">
    <source>
        <dbReference type="ARBA" id="ARBA00022771"/>
    </source>
</evidence>
<keyword evidence="8" id="KW-1185">Reference proteome</keyword>
<protein>
    <recommendedName>
        <fullName evidence="6">SWIM-type domain-containing protein</fullName>
    </recommendedName>
</protein>
<dbReference type="PROSITE" id="PS50966">
    <property type="entry name" value="ZF_SWIM"/>
    <property type="match status" value="1"/>
</dbReference>
<dbReference type="SMART" id="SM00575">
    <property type="entry name" value="ZnF_PMZ"/>
    <property type="match status" value="1"/>
</dbReference>
<feature type="compositionally biased region" description="Basic and acidic residues" evidence="5">
    <location>
        <begin position="638"/>
        <end position="651"/>
    </location>
</feature>
<keyword evidence="3" id="KW-0862">Zinc</keyword>
<sequence>MHTNNFSILIQHNGRWDSAGNYVDYSIEGVMYDPTTKYEGLLTAISSQLGVDTTIYHLELRYFVSGPSPPMKIHNDTGVQVYLDQKRCNSDFFSKYPLCVTCVDKAMESIEYQTNVQTTRQHILGSNTLCLTNMDPILKCYIEEFEGTEIISNPQHYLVAEDQVYINKQTISEVMKRYAFLREFCFVAKRSSPTCYYLKCATENCSWVFKSSCLNNSKLFKVRKFYDTHSCPLKDRIQSKRQSTSGVLGAMLVEKYVDLKTVYTPTDIQADMLRIHGISLTYMQAWRGKKKAFETLRGDPAESYGKIPTYLYILEKTYPGTIVNYKKTDENRFLYSFTALDASIRGWEYCRPIVVVDGTHLKSTYEGTMLIASTLDPGAVYPEFRHYACIYHLWTNLLKKTYRDTEEVRTLFFSLAKAYTVQEFDELMKRMDQINPKYRAYLQNANYEKWSRAHSPVKRTWTLTSNIAESLNNAILVGKRLPVVPLLEFVRKTIEAWNEKHNEEGRNTTTTLTSKYNEMLEDNRNLSHRMLVRASTIHLHTITDGAKRFTVCLNTRMCSCGRFQHDEIPCSHALAAIRHRNKHRDDYCSAYYSNKNYQDTYAIPIEPLPCESTWDVPSHVLEEVILPPITRKQPGRPPKNDRKKGFTEGEGKKRKVTCSECGIVGHNKKTCPKKTHDN</sequence>
<evidence type="ECO:0000256" key="3">
    <source>
        <dbReference type="ARBA" id="ARBA00022833"/>
    </source>
</evidence>
<accession>A0A9J5ZX40</accession>
<feature type="region of interest" description="Disordered" evidence="5">
    <location>
        <begin position="627"/>
        <end position="655"/>
    </location>
</feature>
<name>A0A9J5ZX40_SOLCO</name>
<organism evidence="7 8">
    <name type="scientific">Solanum commersonii</name>
    <name type="common">Commerson's wild potato</name>
    <name type="synonym">Commerson's nightshade</name>
    <dbReference type="NCBI Taxonomy" id="4109"/>
    <lineage>
        <taxon>Eukaryota</taxon>
        <taxon>Viridiplantae</taxon>
        <taxon>Streptophyta</taxon>
        <taxon>Embryophyta</taxon>
        <taxon>Tracheophyta</taxon>
        <taxon>Spermatophyta</taxon>
        <taxon>Magnoliopsida</taxon>
        <taxon>eudicotyledons</taxon>
        <taxon>Gunneridae</taxon>
        <taxon>Pentapetalae</taxon>
        <taxon>asterids</taxon>
        <taxon>lamiids</taxon>
        <taxon>Solanales</taxon>
        <taxon>Solanaceae</taxon>
        <taxon>Solanoideae</taxon>
        <taxon>Solaneae</taxon>
        <taxon>Solanum</taxon>
    </lineage>
</organism>
<dbReference type="InterPro" id="IPR006564">
    <property type="entry name" value="Znf_PMZ"/>
</dbReference>
<dbReference type="Proteomes" id="UP000824120">
    <property type="component" value="Chromosome 3"/>
</dbReference>
<dbReference type="AlphaFoldDB" id="A0A9J5ZX40"/>
<evidence type="ECO:0000256" key="5">
    <source>
        <dbReference type="SAM" id="MobiDB-lite"/>
    </source>
</evidence>
<dbReference type="PANTHER" id="PTHR31973:SF113">
    <property type="entry name" value="PROTEIN FAR1-RELATED SEQUENCE 5-LIKE"/>
    <property type="match status" value="1"/>
</dbReference>
<evidence type="ECO:0000256" key="1">
    <source>
        <dbReference type="ARBA" id="ARBA00022723"/>
    </source>
</evidence>
<dbReference type="EMBL" id="JACXVP010000003">
    <property type="protein sequence ID" value="KAG5616800.1"/>
    <property type="molecule type" value="Genomic_DNA"/>
</dbReference>
<reference evidence="7 8" key="1">
    <citation type="submission" date="2020-09" db="EMBL/GenBank/DDBJ databases">
        <title>De no assembly of potato wild relative species, Solanum commersonii.</title>
        <authorList>
            <person name="Cho K."/>
        </authorList>
    </citation>
    <scope>NUCLEOTIDE SEQUENCE [LARGE SCALE GENOMIC DNA]</scope>
    <source>
        <strain evidence="7">LZ3.2</strain>
        <tissue evidence="7">Leaf</tissue>
    </source>
</reference>
<keyword evidence="2 4" id="KW-0863">Zinc-finger</keyword>
<dbReference type="PANTHER" id="PTHR31973">
    <property type="entry name" value="POLYPROTEIN, PUTATIVE-RELATED"/>
    <property type="match status" value="1"/>
</dbReference>
<feature type="domain" description="SWIM-type" evidence="6">
    <location>
        <begin position="549"/>
        <end position="581"/>
    </location>
</feature>
<evidence type="ECO:0000259" key="6">
    <source>
        <dbReference type="PROSITE" id="PS50966"/>
    </source>
</evidence>
<evidence type="ECO:0000256" key="4">
    <source>
        <dbReference type="PROSITE-ProRule" id="PRU00325"/>
    </source>
</evidence>